<dbReference type="AlphaFoldDB" id="A0A9W6P8I3"/>
<keyword evidence="1" id="KW-0472">Membrane</keyword>
<protein>
    <recommendedName>
        <fullName evidence="4">Transmembrane protein</fullName>
    </recommendedName>
</protein>
<feature type="transmembrane region" description="Helical" evidence="1">
    <location>
        <begin position="98"/>
        <end position="120"/>
    </location>
</feature>
<evidence type="ECO:0000313" key="2">
    <source>
        <dbReference type="EMBL" id="GLU48999.1"/>
    </source>
</evidence>
<keyword evidence="1" id="KW-0812">Transmembrane</keyword>
<accession>A0A9W6P8I3</accession>
<evidence type="ECO:0000313" key="3">
    <source>
        <dbReference type="Proteomes" id="UP001165092"/>
    </source>
</evidence>
<reference evidence="2" key="1">
    <citation type="submission" date="2023-02" db="EMBL/GenBank/DDBJ databases">
        <title>Nocardiopsis ansamitocini NBRC 112285.</title>
        <authorList>
            <person name="Ichikawa N."/>
            <person name="Sato H."/>
            <person name="Tonouchi N."/>
        </authorList>
    </citation>
    <scope>NUCLEOTIDE SEQUENCE</scope>
    <source>
        <strain evidence="2">NBRC 112285</strain>
    </source>
</reference>
<evidence type="ECO:0000256" key="1">
    <source>
        <dbReference type="SAM" id="Phobius"/>
    </source>
</evidence>
<dbReference type="RefSeq" id="WP_285760456.1">
    <property type="nucleotide sequence ID" value="NZ_BSQG01000005.1"/>
</dbReference>
<sequence length="129" mass="13440">MIQQPFSPPQPLTPQRVVSRTLGTVLLLAAFAGGAVLPFMSIATVMQPASCTSVADAPACNPILLVVALLLPWAGWLAGVVGGLVMLVVSWRRRRGEWLWGALALVVSASSAVGALLVLFGPAELLTLL</sequence>
<keyword evidence="3" id="KW-1185">Reference proteome</keyword>
<dbReference type="Proteomes" id="UP001165092">
    <property type="component" value="Unassembled WGS sequence"/>
</dbReference>
<proteinExistence type="predicted"/>
<evidence type="ECO:0008006" key="4">
    <source>
        <dbReference type="Google" id="ProtNLM"/>
    </source>
</evidence>
<feature type="transmembrane region" description="Helical" evidence="1">
    <location>
        <begin position="63"/>
        <end position="91"/>
    </location>
</feature>
<keyword evidence="1" id="KW-1133">Transmembrane helix</keyword>
<name>A0A9W6P8I3_9ACTN</name>
<organism evidence="2 3">
    <name type="scientific">Nocardiopsis ansamitocini</name>
    <dbReference type="NCBI Taxonomy" id="1670832"/>
    <lineage>
        <taxon>Bacteria</taxon>
        <taxon>Bacillati</taxon>
        <taxon>Actinomycetota</taxon>
        <taxon>Actinomycetes</taxon>
        <taxon>Streptosporangiales</taxon>
        <taxon>Nocardiopsidaceae</taxon>
        <taxon>Nocardiopsis</taxon>
    </lineage>
</organism>
<comment type="caution">
    <text evidence="2">The sequence shown here is derived from an EMBL/GenBank/DDBJ whole genome shotgun (WGS) entry which is preliminary data.</text>
</comment>
<dbReference type="EMBL" id="BSQG01000005">
    <property type="protein sequence ID" value="GLU48999.1"/>
    <property type="molecule type" value="Genomic_DNA"/>
</dbReference>
<feature type="transmembrane region" description="Helical" evidence="1">
    <location>
        <begin position="21"/>
        <end position="43"/>
    </location>
</feature>
<gene>
    <name evidence="2" type="ORF">Nans01_33500</name>
</gene>